<comment type="subcellular location">
    <subcellularLocation>
        <location evidence="1 6">Cell membrane</location>
        <topology evidence="1 6">Multi-pass membrane protein</topology>
    </subcellularLocation>
</comment>
<dbReference type="RefSeq" id="WP_126821721.1">
    <property type="nucleotide sequence ID" value="NZ_JBHLWU010000001.1"/>
</dbReference>
<proteinExistence type="inferred from homology"/>
<evidence type="ECO:0000256" key="5">
    <source>
        <dbReference type="ARBA" id="ARBA00023136"/>
    </source>
</evidence>
<feature type="transmembrane region" description="Helical" evidence="6">
    <location>
        <begin position="279"/>
        <end position="300"/>
    </location>
</feature>
<dbReference type="GO" id="GO:0055085">
    <property type="term" value="P:transmembrane transport"/>
    <property type="evidence" value="ECO:0007669"/>
    <property type="project" value="UniProtKB-UniRule"/>
</dbReference>
<comment type="similarity">
    <text evidence="6">Belongs to the ABC-4 integral membrane protein family.</text>
</comment>
<dbReference type="PANTHER" id="PTHR46795">
    <property type="entry name" value="ABC TRANSPORTER PERMEASE-RELATED-RELATED"/>
    <property type="match status" value="1"/>
</dbReference>
<feature type="domain" description="ABC3 transporter permease C-terminal" evidence="7">
    <location>
        <begin position="58"/>
        <end position="168"/>
    </location>
</feature>
<feature type="transmembrane region" description="Helical" evidence="6">
    <location>
        <begin position="576"/>
        <end position="595"/>
    </location>
</feature>
<gene>
    <name evidence="8" type="ORF">CBF30_00610</name>
</gene>
<feature type="transmembrane region" description="Helical" evidence="6">
    <location>
        <begin position="18"/>
        <end position="38"/>
    </location>
</feature>
<dbReference type="Pfam" id="PF02687">
    <property type="entry name" value="FtsX"/>
    <property type="match status" value="1"/>
</dbReference>
<dbReference type="GO" id="GO:0005886">
    <property type="term" value="C:plasma membrane"/>
    <property type="evidence" value="ECO:0007669"/>
    <property type="project" value="UniProtKB-SubCell"/>
</dbReference>
<dbReference type="PIRSF" id="PIRSF018968">
    <property type="entry name" value="ABC_permease_BceB"/>
    <property type="match status" value="1"/>
</dbReference>
<evidence type="ECO:0000313" key="9">
    <source>
        <dbReference type="Proteomes" id="UP000288669"/>
    </source>
</evidence>
<protein>
    <submittedName>
        <fullName evidence="8">Peptide ABC transporter permease</fullName>
    </submittedName>
</protein>
<keyword evidence="5 6" id="KW-0472">Membrane</keyword>
<reference evidence="8 9" key="1">
    <citation type="submission" date="2017-05" db="EMBL/GenBank/DDBJ databases">
        <title>Vagococcus spp. assemblies.</title>
        <authorList>
            <person name="Gulvik C.A."/>
        </authorList>
    </citation>
    <scope>NUCLEOTIDE SEQUENCE [LARGE SCALE GENOMIC DNA]</scope>
    <source>
        <strain evidence="8 9">DSM 24756</strain>
    </source>
</reference>
<feature type="transmembrane region" description="Helical" evidence="6">
    <location>
        <begin position="546"/>
        <end position="570"/>
    </location>
</feature>
<evidence type="ECO:0000256" key="4">
    <source>
        <dbReference type="ARBA" id="ARBA00022989"/>
    </source>
</evidence>
<dbReference type="InterPro" id="IPR027022">
    <property type="entry name" value="ABC_permease_BceB-typ"/>
</dbReference>
<keyword evidence="3 6" id="KW-0812">Transmembrane</keyword>
<keyword evidence="4 6" id="KW-1133">Transmembrane helix</keyword>
<dbReference type="InterPro" id="IPR052536">
    <property type="entry name" value="ABC-4_Integral_Memb_Prot"/>
</dbReference>
<feature type="transmembrane region" description="Helical" evidence="6">
    <location>
        <begin position="223"/>
        <end position="247"/>
    </location>
</feature>
<evidence type="ECO:0000313" key="8">
    <source>
        <dbReference type="EMBL" id="RSU07774.1"/>
    </source>
</evidence>
<sequence length="609" mass="69258">MKFNQFVIRNTLRNRHLYFAYFLSTLFSVMVFFTFNVFANHPNISSGLKASVTTGMNVASVIIYGFSFFFVLYSMDIFLQSRKKEFGLLMMQGMSPKQLRGMVFIENLVIGCISTLSGTILGIGFAQIILVLSKKVMHVSLGFYFPAQAIIITLISFLILFLLISIFIQFKLPRLQLQELLKSQELGKGELKPSSIKSILALILIGSGYVVALIVPGGAVPLVMLPVVAVVILGSYFLFNQLSVWTVERLKKNKQRFWKKTNMLVFSDLAFRMKDNARAFFLVSVISTVAFASIGSLYSFQQIIVKEVDKIPYDFSYQGDSTKAKAFSNKFTRYLDKKGYESNETNVSYIESNSVYIMSEKDYNQLAKSLKMQSVQIGKDALRLTYENQTTEKQKSANSPLTVRNQTFSVQEKMVEKAILSSYFPLYIVSNQDFDAIKTAESLKKFVMWQAPKISYDQKVALGQKFEKEANLISKTYMSQQIISSFAPILFVGLFIGIVFFVSAGSFLYFRLYSDVEVDIQKFKMVYKIGLTKQELKKMVYQQVGILFFTPIMLSLLHGVVALSAMYHMFDLGLQGAAFAVLGTFLFIQVVYYFVARYFYFKKVYAAIV</sequence>
<dbReference type="OrthoDB" id="1937696at2"/>
<comment type="caution">
    <text evidence="8">The sequence shown here is derived from an EMBL/GenBank/DDBJ whole genome shotgun (WGS) entry which is preliminary data.</text>
</comment>
<feature type="transmembrane region" description="Helical" evidence="6">
    <location>
        <begin position="99"/>
        <end position="132"/>
    </location>
</feature>
<dbReference type="InterPro" id="IPR003838">
    <property type="entry name" value="ABC3_permease_C"/>
</dbReference>
<name>A0A430AIF7_9ENTE</name>
<evidence type="ECO:0000256" key="3">
    <source>
        <dbReference type="ARBA" id="ARBA00022692"/>
    </source>
</evidence>
<keyword evidence="2 6" id="KW-1003">Cell membrane</keyword>
<organism evidence="8 9">
    <name type="scientific">Vagococcus entomophilus</name>
    <dbReference type="NCBI Taxonomy" id="1160095"/>
    <lineage>
        <taxon>Bacteria</taxon>
        <taxon>Bacillati</taxon>
        <taxon>Bacillota</taxon>
        <taxon>Bacilli</taxon>
        <taxon>Lactobacillales</taxon>
        <taxon>Enterococcaceae</taxon>
        <taxon>Vagococcus</taxon>
    </lineage>
</organism>
<dbReference type="AlphaFoldDB" id="A0A430AIF7"/>
<keyword evidence="9" id="KW-1185">Reference proteome</keyword>
<feature type="transmembrane region" description="Helical" evidence="6">
    <location>
        <begin position="144"/>
        <end position="168"/>
    </location>
</feature>
<dbReference type="EMBL" id="NGJZ01000001">
    <property type="protein sequence ID" value="RSU07774.1"/>
    <property type="molecule type" value="Genomic_DNA"/>
</dbReference>
<accession>A0A430AIF7</accession>
<keyword evidence="6" id="KW-0813">Transport</keyword>
<dbReference type="PANTHER" id="PTHR46795:SF2">
    <property type="entry name" value="ABC TRANSPORTER, PERMEASE PROTEIN"/>
    <property type="match status" value="1"/>
</dbReference>
<feature type="transmembrane region" description="Helical" evidence="6">
    <location>
        <begin position="198"/>
        <end position="217"/>
    </location>
</feature>
<feature type="transmembrane region" description="Helical" evidence="6">
    <location>
        <begin position="58"/>
        <end position="79"/>
    </location>
</feature>
<evidence type="ECO:0000256" key="2">
    <source>
        <dbReference type="ARBA" id="ARBA00022475"/>
    </source>
</evidence>
<evidence type="ECO:0000256" key="1">
    <source>
        <dbReference type="ARBA" id="ARBA00004651"/>
    </source>
</evidence>
<evidence type="ECO:0000256" key="6">
    <source>
        <dbReference type="PIRNR" id="PIRNR018968"/>
    </source>
</evidence>
<dbReference type="Proteomes" id="UP000288669">
    <property type="component" value="Unassembled WGS sequence"/>
</dbReference>
<evidence type="ECO:0000259" key="7">
    <source>
        <dbReference type="Pfam" id="PF02687"/>
    </source>
</evidence>
<feature type="transmembrane region" description="Helical" evidence="6">
    <location>
        <begin position="486"/>
        <end position="510"/>
    </location>
</feature>